<gene>
    <name evidence="4" type="ORF">GA0074692_0814</name>
</gene>
<feature type="domain" description="NACHT" evidence="3">
    <location>
        <begin position="258"/>
        <end position="590"/>
    </location>
</feature>
<sequence>MDLVKLLGPAIGTLVRVAIERPVGAGVTRSPVYPEGRVKLPGRRLDGLTRALSGKMAVKVGEALSGLREIEFGSLGEDAWGSVVIAACDTLGKMPTVTASSLLEIDLDPDRLYTQVRRSDPDRAAKAALSGEETIAYERVLRECCWQIVEFITRQPEFTRRVQVELVRRTGEMANSLDRLSENSESHDLLNFERRYLEMVLDKLDRLQLFGVTLRHSDAYSLSTAYLSLNASSEQANRRNGRAGADRLRVHEALADAKRVLIRGEAGSGKTTLLQWLAVNSVQSPESLPEGWSAGIPFLLPLRRYALQDLPTPDLFPREIAPALSSEAPPKWASSVLNSGRALVLIDGVDELPQNRRGDVWIWLNDLVKTYPNSTYVITSRPPAVDGKVLVPSKFDTFMLLPMGASDVRAFVGQWHKAIRQVRDDSGHALATYESELLDKLARRRDLRRLATNPLLCALICALHLERFRQLPQDRMGLYRAALEMLLVRRDESRGINADRVNLSQQDQEALLGQLAYWLVRNGWTDCDRRDATNRLSRYMKAMPYVDSRPSDVLNFLLLRSGILREPVVGRIDFLHKTFQEYLAAQAILDDGDIDAMIKHAHEDHWREVVVMAVGHSRRDERERVIRGLVERGEEEDDVRRRLYLLAVSCLEHPGALDPTLVSEVREKASRLVVPEDWRQVDLIAAAGEVVLDVIPDPTLLTDTEGTLLIETVNRFDIEDALPVLARIGKSQSRAVRGKLAAYWPESAVESYASAVLGDMRLDDVSVRAHGPRQLQAAAKLEALNTLVVQEVPGAETVALDQLSHLRGHRNLRTLILDSVAVTDLEDAASCPELDTLIIHESFIQNGLQSLHGTRLRELALLGIPNSASIEAHVSAIVSLPDLRRLTLDVSAIPRNGLDLPNNSTLERIDFLAQRWMASAVDYAHRAPAWFCIDSSRTVLDWHRPSLAKIGNLPSLKEVSISGWPSGAEVELLRNLPRLEVLRVVVAEDQLRDSILSGGHEYNYPTVSSGAIRTIRALGGLKRLEIGILVPDSVADLYSPVRHNRIRYVRTESFPTIAREIRSNLPHGAKICLSINGSTV</sequence>
<organism evidence="4 5">
    <name type="scientific">Micromonospora pallida</name>
    <dbReference type="NCBI Taxonomy" id="145854"/>
    <lineage>
        <taxon>Bacteria</taxon>
        <taxon>Bacillati</taxon>
        <taxon>Actinomycetota</taxon>
        <taxon>Actinomycetes</taxon>
        <taxon>Micromonosporales</taxon>
        <taxon>Micromonosporaceae</taxon>
        <taxon>Micromonospora</taxon>
    </lineage>
</organism>
<proteinExistence type="predicted"/>
<accession>A0A1C6RSR6</accession>
<dbReference type="Pfam" id="PF22733">
    <property type="entry name" value="NNH1"/>
    <property type="match status" value="1"/>
</dbReference>
<dbReference type="InterPro" id="IPR032675">
    <property type="entry name" value="LRR_dom_sf"/>
</dbReference>
<dbReference type="PANTHER" id="PTHR46844:SF1">
    <property type="entry name" value="SLR5058 PROTEIN"/>
    <property type="match status" value="1"/>
</dbReference>
<dbReference type="Pfam" id="PF05729">
    <property type="entry name" value="NACHT"/>
    <property type="match status" value="1"/>
</dbReference>
<dbReference type="InterPro" id="IPR054547">
    <property type="entry name" value="NNH1"/>
</dbReference>
<dbReference type="PANTHER" id="PTHR46844">
    <property type="entry name" value="SLR5058 PROTEIN"/>
    <property type="match status" value="1"/>
</dbReference>
<dbReference type="InterPro" id="IPR007111">
    <property type="entry name" value="NACHT_NTPase"/>
</dbReference>
<keyword evidence="1" id="KW-0547">Nucleotide-binding</keyword>
<dbReference type="Proteomes" id="UP000198959">
    <property type="component" value="Unassembled WGS sequence"/>
</dbReference>
<dbReference type="GO" id="GO:0005524">
    <property type="term" value="F:ATP binding"/>
    <property type="evidence" value="ECO:0007669"/>
    <property type="project" value="UniProtKB-KW"/>
</dbReference>
<dbReference type="RefSeq" id="WP_176738283.1">
    <property type="nucleotide sequence ID" value="NZ_FMHW01000002.1"/>
</dbReference>
<dbReference type="SUPFAM" id="SSF52047">
    <property type="entry name" value="RNI-like"/>
    <property type="match status" value="1"/>
</dbReference>
<protein>
    <submittedName>
        <fullName evidence="4">NACHT domain-containing protein</fullName>
    </submittedName>
</protein>
<dbReference type="EMBL" id="FMHW01000002">
    <property type="protein sequence ID" value="SCL20231.1"/>
    <property type="molecule type" value="Genomic_DNA"/>
</dbReference>
<reference evidence="5" key="1">
    <citation type="submission" date="2016-06" db="EMBL/GenBank/DDBJ databases">
        <authorList>
            <person name="Varghese N."/>
            <person name="Submissions Spin"/>
        </authorList>
    </citation>
    <scope>NUCLEOTIDE SEQUENCE [LARGE SCALE GENOMIC DNA]</scope>
    <source>
        <strain evidence="5">DSM 43817</strain>
    </source>
</reference>
<name>A0A1C6RSR6_9ACTN</name>
<dbReference type="Gene3D" id="3.40.50.300">
    <property type="entry name" value="P-loop containing nucleotide triphosphate hydrolases"/>
    <property type="match status" value="1"/>
</dbReference>
<dbReference type="SUPFAM" id="SSF52540">
    <property type="entry name" value="P-loop containing nucleoside triphosphate hydrolases"/>
    <property type="match status" value="1"/>
</dbReference>
<dbReference type="STRING" id="145854.GA0074692_0814"/>
<dbReference type="Gene3D" id="3.80.10.10">
    <property type="entry name" value="Ribonuclease Inhibitor"/>
    <property type="match status" value="1"/>
</dbReference>
<dbReference type="InterPro" id="IPR027417">
    <property type="entry name" value="P-loop_NTPase"/>
</dbReference>
<keyword evidence="2" id="KW-0067">ATP-binding</keyword>
<evidence type="ECO:0000313" key="5">
    <source>
        <dbReference type="Proteomes" id="UP000198959"/>
    </source>
</evidence>
<keyword evidence="5" id="KW-1185">Reference proteome</keyword>
<evidence type="ECO:0000259" key="3">
    <source>
        <dbReference type="PROSITE" id="PS50837"/>
    </source>
</evidence>
<evidence type="ECO:0000313" key="4">
    <source>
        <dbReference type="EMBL" id="SCL20231.1"/>
    </source>
</evidence>
<dbReference type="AlphaFoldDB" id="A0A1C6RSR6"/>
<evidence type="ECO:0000256" key="1">
    <source>
        <dbReference type="ARBA" id="ARBA00022741"/>
    </source>
</evidence>
<evidence type="ECO:0000256" key="2">
    <source>
        <dbReference type="ARBA" id="ARBA00022840"/>
    </source>
</evidence>
<dbReference type="PROSITE" id="PS50837">
    <property type="entry name" value="NACHT"/>
    <property type="match status" value="1"/>
</dbReference>